<dbReference type="Pfam" id="PF00239">
    <property type="entry name" value="Resolvase"/>
    <property type="match status" value="1"/>
</dbReference>
<dbReference type="Gene3D" id="3.40.50.1390">
    <property type="entry name" value="Resolvase, N-terminal catalytic domain"/>
    <property type="match status" value="1"/>
</dbReference>
<evidence type="ECO:0000313" key="8">
    <source>
        <dbReference type="EMBL" id="MBS0125970.1"/>
    </source>
</evidence>
<dbReference type="InterPro" id="IPR011109">
    <property type="entry name" value="DNA_bind_recombinase_dom"/>
</dbReference>
<dbReference type="InterPro" id="IPR006118">
    <property type="entry name" value="Recombinase_CS"/>
</dbReference>
<organism evidence="8 9">
    <name type="scientific">Thetidibacter halocola</name>
    <dbReference type="NCBI Taxonomy" id="2827239"/>
    <lineage>
        <taxon>Bacteria</taxon>
        <taxon>Pseudomonadati</taxon>
        <taxon>Pseudomonadota</taxon>
        <taxon>Alphaproteobacteria</taxon>
        <taxon>Rhodobacterales</taxon>
        <taxon>Roseobacteraceae</taxon>
        <taxon>Thetidibacter</taxon>
    </lineage>
</organism>
<gene>
    <name evidence="8" type="ORF">KB874_17940</name>
</gene>
<dbReference type="CDD" id="cd00338">
    <property type="entry name" value="Ser_Recombinase"/>
    <property type="match status" value="1"/>
</dbReference>
<evidence type="ECO:0000259" key="6">
    <source>
        <dbReference type="PROSITE" id="PS51736"/>
    </source>
</evidence>
<keyword evidence="3" id="KW-0233">DNA recombination</keyword>
<dbReference type="EMBL" id="JAGTUU010000007">
    <property type="protein sequence ID" value="MBS0125970.1"/>
    <property type="molecule type" value="Genomic_DNA"/>
</dbReference>
<dbReference type="Gene3D" id="3.90.1750.20">
    <property type="entry name" value="Putative Large Serine Recombinase, Chain B, Domain 2"/>
    <property type="match status" value="1"/>
</dbReference>
<feature type="active site" description="O-(5'-phospho-DNA)-serine intermediate" evidence="4 5">
    <location>
        <position position="11"/>
    </location>
</feature>
<keyword evidence="9" id="KW-1185">Reference proteome</keyword>
<evidence type="ECO:0000256" key="2">
    <source>
        <dbReference type="ARBA" id="ARBA00023125"/>
    </source>
</evidence>
<evidence type="ECO:0000256" key="5">
    <source>
        <dbReference type="PROSITE-ProRule" id="PRU10137"/>
    </source>
</evidence>
<proteinExistence type="predicted"/>
<dbReference type="SUPFAM" id="SSF53041">
    <property type="entry name" value="Resolvase-like"/>
    <property type="match status" value="1"/>
</dbReference>
<dbReference type="GO" id="GO:0015074">
    <property type="term" value="P:DNA integration"/>
    <property type="evidence" value="ECO:0007669"/>
    <property type="project" value="UniProtKB-KW"/>
</dbReference>
<comment type="caution">
    <text evidence="8">The sequence shown here is derived from an EMBL/GenBank/DDBJ whole genome shotgun (WGS) entry which is preliminary data.</text>
</comment>
<evidence type="ECO:0000256" key="3">
    <source>
        <dbReference type="ARBA" id="ARBA00023172"/>
    </source>
</evidence>
<dbReference type="Proteomes" id="UP000681356">
    <property type="component" value="Unassembled WGS sequence"/>
</dbReference>
<dbReference type="RefSeq" id="WP_212537932.1">
    <property type="nucleotide sequence ID" value="NZ_JAGTUU010000007.1"/>
</dbReference>
<dbReference type="InterPro" id="IPR050639">
    <property type="entry name" value="SSR_resolvase"/>
</dbReference>
<dbReference type="Pfam" id="PF07508">
    <property type="entry name" value="Recombinase"/>
    <property type="match status" value="1"/>
</dbReference>
<dbReference type="PROSITE" id="PS51737">
    <property type="entry name" value="RECOMBINASE_DNA_BIND"/>
    <property type="match status" value="1"/>
</dbReference>
<dbReference type="PANTHER" id="PTHR30461">
    <property type="entry name" value="DNA-INVERTASE FROM LAMBDOID PROPHAGE"/>
    <property type="match status" value="1"/>
</dbReference>
<accession>A0A8J8B9W9</accession>
<evidence type="ECO:0000256" key="1">
    <source>
        <dbReference type="ARBA" id="ARBA00022908"/>
    </source>
</evidence>
<dbReference type="InterPro" id="IPR038109">
    <property type="entry name" value="DNA_bind_recomb_sf"/>
</dbReference>
<dbReference type="GO" id="GO:0003677">
    <property type="term" value="F:DNA binding"/>
    <property type="evidence" value="ECO:0007669"/>
    <property type="project" value="UniProtKB-KW"/>
</dbReference>
<dbReference type="PROSITE" id="PS51736">
    <property type="entry name" value="RECOMBINASES_3"/>
    <property type="match status" value="1"/>
</dbReference>
<feature type="domain" description="Resolvase/invertase-type recombinase catalytic" evidence="6">
    <location>
        <begin position="3"/>
        <end position="147"/>
    </location>
</feature>
<evidence type="ECO:0000313" key="9">
    <source>
        <dbReference type="Proteomes" id="UP000681356"/>
    </source>
</evidence>
<name>A0A8J8B9W9_9RHOB</name>
<feature type="domain" description="Recombinase" evidence="7">
    <location>
        <begin position="154"/>
        <end position="236"/>
    </location>
</feature>
<evidence type="ECO:0000256" key="4">
    <source>
        <dbReference type="PIRSR" id="PIRSR606118-50"/>
    </source>
</evidence>
<sequence>MKHCFGYIRVSTQKQGEGVSLDAQKDAIESFAQRQSLTVVKWFEEKQTAAKGGRPVFNQMLNQLRRGQAGGVIIHKIDRSARNLRDWAMFSELPDIGIDVFIATESLDFNSRGGRLTADIQAVIAADYIRNLREETIKGLNGRLKQGIYPFRAPIGYLDRGKGQPKVPDPVKAPLIREMFDLYASRQYSLRSLRKEMNRRGLRNHGGRPLSLTGIETILNNPFYTGLIHIRRTGKT</sequence>
<keyword evidence="1" id="KW-0229">DNA integration</keyword>
<keyword evidence="2" id="KW-0238">DNA-binding</keyword>
<dbReference type="PANTHER" id="PTHR30461:SF23">
    <property type="entry name" value="DNA RECOMBINASE-RELATED"/>
    <property type="match status" value="1"/>
</dbReference>
<protein>
    <submittedName>
        <fullName evidence="8">Recombinase family protein</fullName>
    </submittedName>
</protein>
<reference evidence="8" key="1">
    <citation type="submission" date="2021-04" db="EMBL/GenBank/DDBJ databases">
        <authorList>
            <person name="Yoon J."/>
        </authorList>
    </citation>
    <scope>NUCLEOTIDE SEQUENCE</scope>
    <source>
        <strain evidence="8">KMU-90</strain>
    </source>
</reference>
<dbReference type="GO" id="GO:0000150">
    <property type="term" value="F:DNA strand exchange activity"/>
    <property type="evidence" value="ECO:0007669"/>
    <property type="project" value="InterPro"/>
</dbReference>
<dbReference type="InterPro" id="IPR006119">
    <property type="entry name" value="Resolv_N"/>
</dbReference>
<dbReference type="InterPro" id="IPR036162">
    <property type="entry name" value="Resolvase-like_N_sf"/>
</dbReference>
<dbReference type="AlphaFoldDB" id="A0A8J8B9W9"/>
<evidence type="ECO:0000259" key="7">
    <source>
        <dbReference type="PROSITE" id="PS51737"/>
    </source>
</evidence>
<dbReference type="PROSITE" id="PS00397">
    <property type="entry name" value="RECOMBINASES_1"/>
    <property type="match status" value="1"/>
</dbReference>
<dbReference type="SMART" id="SM00857">
    <property type="entry name" value="Resolvase"/>
    <property type="match status" value="1"/>
</dbReference>